<reference evidence="2 3" key="1">
    <citation type="journal article" date="2015" name="Int. J. Syst. Evol. Microbiol.">
        <title>Winogradskyella litoriviva sp. nov., isolated from coastal seawater.</title>
        <authorList>
            <person name="Nedashkovskaya O.I."/>
            <person name="Kukhlevskiy A.D."/>
            <person name="Zhukova N.V."/>
            <person name="Kim S.J."/>
            <person name="Rhee S.K."/>
            <person name="Mikhailov V.V."/>
        </authorList>
    </citation>
    <scope>NUCLEOTIDE SEQUENCE [LARGE SCALE GENOMIC DNA]</scope>
    <source>
        <strain evidence="2 3">KMM6491</strain>
    </source>
</reference>
<organism evidence="2 3">
    <name type="scientific">Winogradskyella litoriviva</name>
    <dbReference type="NCBI Taxonomy" id="1220182"/>
    <lineage>
        <taxon>Bacteria</taxon>
        <taxon>Pseudomonadati</taxon>
        <taxon>Bacteroidota</taxon>
        <taxon>Flavobacteriia</taxon>
        <taxon>Flavobacteriales</taxon>
        <taxon>Flavobacteriaceae</taxon>
        <taxon>Winogradskyella</taxon>
    </lineage>
</organism>
<dbReference type="EMBL" id="JABRWQ010000007">
    <property type="protein sequence ID" value="NRD24595.1"/>
    <property type="molecule type" value="Genomic_DNA"/>
</dbReference>
<proteinExistence type="predicted"/>
<evidence type="ECO:0000313" key="2">
    <source>
        <dbReference type="EMBL" id="NRD24595.1"/>
    </source>
</evidence>
<gene>
    <name evidence="2" type="ORF">HNV10_15175</name>
</gene>
<dbReference type="Proteomes" id="UP000805085">
    <property type="component" value="Unassembled WGS sequence"/>
</dbReference>
<name>A0ABX2E8K2_9FLAO</name>
<evidence type="ECO:0000313" key="3">
    <source>
        <dbReference type="Proteomes" id="UP000805085"/>
    </source>
</evidence>
<sequence length="110" mass="13006">MVALLVIAFLLGGGITFFFLRFSISCMFWFSKYPNDKPYVFQTKFPYYIISLFSISITLVIASDMAYFAMYYFITVHFLSLLIWYYKLHHCKKKYSTVSNTIEQSQPKLP</sequence>
<comment type="caution">
    <text evidence="2">The sequence shown here is derived from an EMBL/GenBank/DDBJ whole genome shotgun (WGS) entry which is preliminary data.</text>
</comment>
<feature type="transmembrane region" description="Helical" evidence="1">
    <location>
        <begin position="68"/>
        <end position="86"/>
    </location>
</feature>
<protein>
    <recommendedName>
        <fullName evidence="4">Amino acid permease</fullName>
    </recommendedName>
</protein>
<evidence type="ECO:0000256" key="1">
    <source>
        <dbReference type="SAM" id="Phobius"/>
    </source>
</evidence>
<feature type="transmembrane region" description="Helical" evidence="1">
    <location>
        <begin position="6"/>
        <end position="24"/>
    </location>
</feature>
<keyword evidence="1" id="KW-0472">Membrane</keyword>
<keyword evidence="1" id="KW-1133">Transmembrane helix</keyword>
<evidence type="ECO:0008006" key="4">
    <source>
        <dbReference type="Google" id="ProtNLM"/>
    </source>
</evidence>
<dbReference type="RefSeq" id="WP_173302245.1">
    <property type="nucleotide sequence ID" value="NZ_JABRWQ010000007.1"/>
</dbReference>
<accession>A0ABX2E8K2</accession>
<keyword evidence="3" id="KW-1185">Reference proteome</keyword>
<keyword evidence="1" id="KW-0812">Transmembrane</keyword>
<feature type="transmembrane region" description="Helical" evidence="1">
    <location>
        <begin position="45"/>
        <end position="62"/>
    </location>
</feature>